<feature type="region of interest" description="Disordered" evidence="1">
    <location>
        <begin position="144"/>
        <end position="200"/>
    </location>
</feature>
<reference evidence="2" key="1">
    <citation type="journal article" date="2022" name="Int. J. Mol. Sci.">
        <title>Draft Genome of Tanacetum Coccineum: Genomic Comparison of Closely Related Tanacetum-Family Plants.</title>
        <authorList>
            <person name="Yamashiro T."/>
            <person name="Shiraishi A."/>
            <person name="Nakayama K."/>
            <person name="Satake H."/>
        </authorList>
    </citation>
    <scope>NUCLEOTIDE SEQUENCE</scope>
</reference>
<name>A0ABQ4XZG3_9ASTR</name>
<protein>
    <submittedName>
        <fullName evidence="2">Glutathione S-transferase T3-like protein</fullName>
    </submittedName>
</protein>
<feature type="compositionally biased region" description="Low complexity" evidence="1">
    <location>
        <begin position="1"/>
        <end position="13"/>
    </location>
</feature>
<reference evidence="2" key="2">
    <citation type="submission" date="2022-01" db="EMBL/GenBank/DDBJ databases">
        <authorList>
            <person name="Yamashiro T."/>
            <person name="Shiraishi A."/>
            <person name="Satake H."/>
            <person name="Nakayama K."/>
        </authorList>
    </citation>
    <scope>NUCLEOTIDE SEQUENCE</scope>
</reference>
<evidence type="ECO:0000313" key="3">
    <source>
        <dbReference type="Proteomes" id="UP001151760"/>
    </source>
</evidence>
<comment type="caution">
    <text evidence="2">The sequence shown here is derived from an EMBL/GenBank/DDBJ whole genome shotgun (WGS) entry which is preliminary data.</text>
</comment>
<dbReference type="Proteomes" id="UP001151760">
    <property type="component" value="Unassembled WGS sequence"/>
</dbReference>
<proteinExistence type="predicted"/>
<evidence type="ECO:0000256" key="1">
    <source>
        <dbReference type="SAM" id="MobiDB-lite"/>
    </source>
</evidence>
<organism evidence="2 3">
    <name type="scientific">Tanacetum coccineum</name>
    <dbReference type="NCBI Taxonomy" id="301880"/>
    <lineage>
        <taxon>Eukaryota</taxon>
        <taxon>Viridiplantae</taxon>
        <taxon>Streptophyta</taxon>
        <taxon>Embryophyta</taxon>
        <taxon>Tracheophyta</taxon>
        <taxon>Spermatophyta</taxon>
        <taxon>Magnoliopsida</taxon>
        <taxon>eudicotyledons</taxon>
        <taxon>Gunneridae</taxon>
        <taxon>Pentapetalae</taxon>
        <taxon>asterids</taxon>
        <taxon>campanulids</taxon>
        <taxon>Asterales</taxon>
        <taxon>Asteraceae</taxon>
        <taxon>Asteroideae</taxon>
        <taxon>Anthemideae</taxon>
        <taxon>Anthemidinae</taxon>
        <taxon>Tanacetum</taxon>
    </lineage>
</organism>
<sequence length="285" mass="32840">MDGSSSQPQSSQPHNTGYWQEPNPHKSSVEQAPQKKKATRNRQKRLTQTGDTPRQTAWTNEKEIALAKGWRFVSENNERGNARKKDGFWVEVMDYIESKTKMEGRRTYDMAMIHYQAETGLPFKFRHCWDVLKDSPKLQEIAFPNFNQGSEGSSKRHKSSGSSSFNTESGEEQEIRRPGGRDKARAAVKNKGSKASGSSTMNDDALARLVVNEMTVVEVEQHESFIDLKRRDVECREREIAASEYRAQQEDMKLYLQPYDHLTGDQRLAWDEIRTKIKAKYNLQF</sequence>
<gene>
    <name evidence="2" type="ORF">Tco_0703450</name>
</gene>
<dbReference type="PANTHER" id="PTHR45023">
    <property type="match status" value="1"/>
</dbReference>
<keyword evidence="3" id="KW-1185">Reference proteome</keyword>
<feature type="region of interest" description="Disordered" evidence="1">
    <location>
        <begin position="1"/>
        <end position="60"/>
    </location>
</feature>
<evidence type="ECO:0000313" key="2">
    <source>
        <dbReference type="EMBL" id="GJS70609.1"/>
    </source>
</evidence>
<feature type="compositionally biased region" description="Polar residues" evidence="1">
    <location>
        <begin position="46"/>
        <end position="59"/>
    </location>
</feature>
<dbReference type="PANTHER" id="PTHR45023:SF4">
    <property type="entry name" value="GLYCINE-RICH PROTEIN-RELATED"/>
    <property type="match status" value="1"/>
</dbReference>
<feature type="compositionally biased region" description="Basic residues" evidence="1">
    <location>
        <begin position="34"/>
        <end position="45"/>
    </location>
</feature>
<dbReference type="EMBL" id="BQNB010009945">
    <property type="protein sequence ID" value="GJS70609.1"/>
    <property type="molecule type" value="Genomic_DNA"/>
</dbReference>
<feature type="compositionally biased region" description="Basic and acidic residues" evidence="1">
    <location>
        <begin position="173"/>
        <end position="185"/>
    </location>
</feature>
<accession>A0ABQ4XZG3</accession>